<comment type="caution">
    <text evidence="2">The sequence shown here is derived from an EMBL/GenBank/DDBJ whole genome shotgun (WGS) entry which is preliminary data.</text>
</comment>
<dbReference type="AlphaFoldDB" id="A0A562ZSJ0"/>
<feature type="region of interest" description="Disordered" evidence="1">
    <location>
        <begin position="89"/>
        <end position="190"/>
    </location>
</feature>
<evidence type="ECO:0000313" key="2">
    <source>
        <dbReference type="EMBL" id="TWO71493.1"/>
    </source>
</evidence>
<keyword evidence="3" id="KW-1185">Reference proteome</keyword>
<dbReference type="InterPro" id="IPR022273">
    <property type="entry name" value="PRTRC_protein-E"/>
</dbReference>
<organism evidence="2 3">
    <name type="scientific">Caenimonas sedimenti</name>
    <dbReference type="NCBI Taxonomy" id="2596921"/>
    <lineage>
        <taxon>Bacteria</taxon>
        <taxon>Pseudomonadati</taxon>
        <taxon>Pseudomonadota</taxon>
        <taxon>Betaproteobacteria</taxon>
        <taxon>Burkholderiales</taxon>
        <taxon>Comamonadaceae</taxon>
        <taxon>Caenimonas</taxon>
    </lineage>
</organism>
<reference evidence="2 3" key="1">
    <citation type="submission" date="2019-07" db="EMBL/GenBank/DDBJ databases">
        <title>Caenimonas sedimenti sp. nov., isolated from activated sludge.</title>
        <authorList>
            <person name="Xu J."/>
        </authorList>
    </citation>
    <scope>NUCLEOTIDE SEQUENCE [LARGE SCALE GENOMIC DNA]</scope>
    <source>
        <strain evidence="2 3">HX-9-20</strain>
    </source>
</reference>
<dbReference type="RefSeq" id="WP_145893105.1">
    <property type="nucleotide sequence ID" value="NZ_VOBQ01000008.1"/>
</dbReference>
<feature type="compositionally biased region" description="Low complexity" evidence="1">
    <location>
        <begin position="162"/>
        <end position="173"/>
    </location>
</feature>
<gene>
    <name evidence="2" type="ORF">FN976_11300</name>
</gene>
<feature type="compositionally biased region" description="Acidic residues" evidence="1">
    <location>
        <begin position="131"/>
        <end position="144"/>
    </location>
</feature>
<evidence type="ECO:0000256" key="1">
    <source>
        <dbReference type="SAM" id="MobiDB-lite"/>
    </source>
</evidence>
<protein>
    <submittedName>
        <fullName evidence="2">PRTRC system protein E</fullName>
    </submittedName>
</protein>
<dbReference type="EMBL" id="VOBQ01000008">
    <property type="protein sequence ID" value="TWO71493.1"/>
    <property type="molecule type" value="Genomic_DNA"/>
</dbReference>
<feature type="compositionally biased region" description="Low complexity" evidence="1">
    <location>
        <begin position="108"/>
        <end position="117"/>
    </location>
</feature>
<accession>A0A562ZSJ0</accession>
<name>A0A562ZSJ0_9BURK</name>
<dbReference type="Proteomes" id="UP000318199">
    <property type="component" value="Unassembled WGS sequence"/>
</dbReference>
<proteinExistence type="predicted"/>
<dbReference type="NCBIfam" id="TIGR03741">
    <property type="entry name" value="PRTRC_E"/>
    <property type="match status" value="1"/>
</dbReference>
<evidence type="ECO:0000313" key="3">
    <source>
        <dbReference type="Proteomes" id="UP000318199"/>
    </source>
</evidence>
<feature type="compositionally biased region" description="Basic and acidic residues" evidence="1">
    <location>
        <begin position="89"/>
        <end position="106"/>
    </location>
</feature>
<sequence>MKLVQTLEPLLKQGVVLTLRFRAADDKVRVEILPEGKENKAGIQLLPKSACDTAAELDAGLEGYFDKYVASQCRTVSLADSTDAELAAAEKDAQDKARKALDDKRAAKSPAKAGKSSGKPKRDITAGVSGSDDDNDNEDDEDDDHGSTGNEGDEDAGTTLKPSGAAPGPAPAQAGGGEGAPSDGLSSALF</sequence>